<dbReference type="EMBL" id="REGN01013889">
    <property type="protein sequence ID" value="RMZ93336.1"/>
    <property type="molecule type" value="Genomic_DNA"/>
</dbReference>
<name>A0A3M7P2P1_BRAPC</name>
<protein>
    <submittedName>
        <fullName evidence="1">Uncharacterized protein</fullName>
    </submittedName>
</protein>
<reference evidence="1 2" key="1">
    <citation type="journal article" date="2018" name="Sci. Rep.">
        <title>Genomic signatures of local adaptation to the degree of environmental predictability in rotifers.</title>
        <authorList>
            <person name="Franch-Gras L."/>
            <person name="Hahn C."/>
            <person name="Garcia-Roger E.M."/>
            <person name="Carmona M.J."/>
            <person name="Serra M."/>
            <person name="Gomez A."/>
        </authorList>
    </citation>
    <scope>NUCLEOTIDE SEQUENCE [LARGE SCALE GENOMIC DNA]</scope>
    <source>
        <strain evidence="1">HYR1</strain>
    </source>
</reference>
<gene>
    <name evidence="1" type="ORF">BpHYR1_045613</name>
</gene>
<comment type="caution">
    <text evidence="1">The sequence shown here is derived from an EMBL/GenBank/DDBJ whole genome shotgun (WGS) entry which is preliminary data.</text>
</comment>
<dbReference type="Proteomes" id="UP000276133">
    <property type="component" value="Unassembled WGS sequence"/>
</dbReference>
<accession>A0A3M7P2P1</accession>
<proteinExistence type="predicted"/>
<organism evidence="1 2">
    <name type="scientific">Brachionus plicatilis</name>
    <name type="common">Marine rotifer</name>
    <name type="synonym">Brachionus muelleri</name>
    <dbReference type="NCBI Taxonomy" id="10195"/>
    <lineage>
        <taxon>Eukaryota</taxon>
        <taxon>Metazoa</taxon>
        <taxon>Spiralia</taxon>
        <taxon>Gnathifera</taxon>
        <taxon>Rotifera</taxon>
        <taxon>Eurotatoria</taxon>
        <taxon>Monogononta</taxon>
        <taxon>Pseudotrocha</taxon>
        <taxon>Ploima</taxon>
        <taxon>Brachionidae</taxon>
        <taxon>Brachionus</taxon>
    </lineage>
</organism>
<sequence>MLNYKQICLMHYKFFGIETIELKSTFYFFFEKKFQGDCEVYFCLIYKMHPMLK</sequence>
<dbReference type="AlphaFoldDB" id="A0A3M7P2P1"/>
<evidence type="ECO:0000313" key="1">
    <source>
        <dbReference type="EMBL" id="RMZ93336.1"/>
    </source>
</evidence>
<evidence type="ECO:0000313" key="2">
    <source>
        <dbReference type="Proteomes" id="UP000276133"/>
    </source>
</evidence>
<keyword evidence="2" id="KW-1185">Reference proteome</keyword>